<evidence type="ECO:0000256" key="8">
    <source>
        <dbReference type="SAM" id="MobiDB-lite"/>
    </source>
</evidence>
<dbReference type="GO" id="GO:0008353">
    <property type="term" value="F:RNA polymerase II CTD heptapeptide repeat kinase activity"/>
    <property type="evidence" value="ECO:0007669"/>
    <property type="project" value="TreeGrafter"/>
</dbReference>
<feature type="compositionally biased region" description="Polar residues" evidence="8">
    <location>
        <begin position="488"/>
        <end position="509"/>
    </location>
</feature>
<dbReference type="Gene3D" id="1.10.510.10">
    <property type="entry name" value="Transferase(Phosphotransferase) domain 1"/>
    <property type="match status" value="1"/>
</dbReference>
<evidence type="ECO:0000313" key="11">
    <source>
        <dbReference type="RefSeq" id="XP_018489178.2"/>
    </source>
</evidence>
<dbReference type="KEGG" id="rsz:108859768"/>
<sequence length="678" mass="76077">MGCKFSKGIRANDSIINQNIDDNNNNIVKERRNKPNTRTCKKKKKPASSSIANVGSEERPDAKNNEEEEATLKLLLPSDAKNATSNEEGDNKKVNIERKSSRSIFQRREALQQPKMTRISSVSNGERGAQVMAGWPSWLASVAGEAINGWIPRKPDSFEKLEKIGQGTYSSVYKARDLETNQIVALKKVRFANMDPDSVRFMAREIIILRRLDHPNVMKLEGLITSRVSGSMYLIFEYMEHDLSGLASTPGVKFSEAQIKCYMKQLLHGLEHCHSRGVLHRDIKGSNLLLDQNNNLKIGDFGLANFYGPHQKQPLTSRVVTLWYRPPELLLGSTDYGITVDMWSTGCILAELFSGKPIMPGRTEVEQLHKIFKLCGSPSEEYWKRSKLPDATIFKPQHPYKRCVAETFKSLPSTALALVEVLLAVEPDARGTTANALESEFFTTEPFASEASSLPKYQPRKEIDVKKGTGSKQNESKQVSRDFKPVSAQDSNAELLPSTQKRQVQNNPNEDAAMKSGTAQNGYTRYGLSSVNRNGENVMMGSSRSPRKELRSQRSFVQRGAPQLTKFSNSVAARDASHFSVANPRWLEDSDNNNMRDGDWPQRLLVKPKYSTKDKESIRGHGEKIERMNYSGPLVSNGGNLDEMLKEHERRIQLAVRKARDKKTNRDDNGQTPACLAV</sequence>
<dbReference type="PROSITE" id="PS00107">
    <property type="entry name" value="PROTEIN_KINASE_ATP"/>
    <property type="match status" value="1"/>
</dbReference>
<dbReference type="PANTHER" id="PTHR24056">
    <property type="entry name" value="CELL DIVISION PROTEIN KINASE"/>
    <property type="match status" value="1"/>
</dbReference>
<dbReference type="RefSeq" id="XP_018489178.2">
    <property type="nucleotide sequence ID" value="XM_018633676.2"/>
</dbReference>
<evidence type="ECO:0000256" key="6">
    <source>
        <dbReference type="ARBA" id="ARBA00022840"/>
    </source>
</evidence>
<feature type="domain" description="Protein kinase" evidence="9">
    <location>
        <begin position="158"/>
        <end position="442"/>
    </location>
</feature>
<dbReference type="SMART" id="SM00220">
    <property type="entry name" value="S_TKc"/>
    <property type="match status" value="1"/>
</dbReference>
<dbReference type="CDD" id="cd07840">
    <property type="entry name" value="STKc_CDK9_like"/>
    <property type="match status" value="1"/>
</dbReference>
<organism evidence="10 11">
    <name type="scientific">Raphanus sativus</name>
    <name type="common">Radish</name>
    <name type="synonym">Raphanus raphanistrum var. sativus</name>
    <dbReference type="NCBI Taxonomy" id="3726"/>
    <lineage>
        <taxon>Eukaryota</taxon>
        <taxon>Viridiplantae</taxon>
        <taxon>Streptophyta</taxon>
        <taxon>Embryophyta</taxon>
        <taxon>Tracheophyta</taxon>
        <taxon>Spermatophyta</taxon>
        <taxon>Magnoliopsida</taxon>
        <taxon>eudicotyledons</taxon>
        <taxon>Gunneridae</taxon>
        <taxon>Pentapetalae</taxon>
        <taxon>rosids</taxon>
        <taxon>malvids</taxon>
        <taxon>Brassicales</taxon>
        <taxon>Brassicaceae</taxon>
        <taxon>Brassiceae</taxon>
        <taxon>Raphanus</taxon>
    </lineage>
</organism>
<evidence type="ECO:0000256" key="7">
    <source>
        <dbReference type="PROSITE-ProRule" id="PRU10141"/>
    </source>
</evidence>
<keyword evidence="10" id="KW-1185">Reference proteome</keyword>
<feature type="compositionally biased region" description="Polar residues" evidence="8">
    <location>
        <begin position="517"/>
        <end position="544"/>
    </location>
</feature>
<keyword evidence="5 11" id="KW-0418">Kinase</keyword>
<dbReference type="AlphaFoldDB" id="A0A6J0NZR3"/>
<keyword evidence="6 7" id="KW-0067">ATP-binding</keyword>
<feature type="compositionally biased region" description="Basic and acidic residues" evidence="8">
    <location>
        <begin position="56"/>
        <end position="65"/>
    </location>
</feature>
<dbReference type="GeneID" id="108859768"/>
<dbReference type="GO" id="GO:0032968">
    <property type="term" value="P:positive regulation of transcription elongation by RNA polymerase II"/>
    <property type="evidence" value="ECO:0007669"/>
    <property type="project" value="TreeGrafter"/>
</dbReference>
<reference evidence="10" key="1">
    <citation type="journal article" date="2019" name="Database">
        <title>The radish genome database (RadishGD): an integrated information resource for radish genomics.</title>
        <authorList>
            <person name="Yu H.J."/>
            <person name="Baek S."/>
            <person name="Lee Y.J."/>
            <person name="Cho A."/>
            <person name="Mun J.H."/>
        </authorList>
    </citation>
    <scope>NUCLEOTIDE SEQUENCE [LARGE SCALE GENOMIC DNA]</scope>
    <source>
        <strain evidence="10">cv. WK10039</strain>
    </source>
</reference>
<dbReference type="PROSITE" id="PS00108">
    <property type="entry name" value="PROTEIN_KINASE_ST"/>
    <property type="match status" value="1"/>
</dbReference>
<feature type="binding site" evidence="7">
    <location>
        <position position="187"/>
    </location>
    <ligand>
        <name>ATP</name>
        <dbReference type="ChEBI" id="CHEBI:30616"/>
    </ligand>
</feature>
<dbReference type="GO" id="GO:0005524">
    <property type="term" value="F:ATP binding"/>
    <property type="evidence" value="ECO:0007669"/>
    <property type="project" value="UniProtKB-UniRule"/>
</dbReference>
<dbReference type="FunFam" id="3.30.200.20:FF:000021">
    <property type="entry name" value="probable serine/threonine-protein kinase At1g54610"/>
    <property type="match status" value="1"/>
</dbReference>
<protein>
    <submittedName>
        <fullName evidence="11">Probable serine/threonine-protein kinase At1g09600</fullName>
    </submittedName>
</protein>
<proteinExistence type="inferred from homology"/>
<dbReference type="InterPro" id="IPR017441">
    <property type="entry name" value="Protein_kinase_ATP_BS"/>
</dbReference>
<dbReference type="Gene3D" id="3.30.200.20">
    <property type="entry name" value="Phosphorylase Kinase, domain 1"/>
    <property type="match status" value="1"/>
</dbReference>
<evidence type="ECO:0000256" key="3">
    <source>
        <dbReference type="ARBA" id="ARBA00022679"/>
    </source>
</evidence>
<feature type="compositionally biased region" description="Basic residues" evidence="8">
    <location>
        <begin position="31"/>
        <end position="46"/>
    </location>
</feature>
<keyword evidence="3" id="KW-0808">Transferase</keyword>
<name>A0A6J0NZR3_RAPSA</name>
<dbReference type="InterPro" id="IPR011009">
    <property type="entry name" value="Kinase-like_dom_sf"/>
</dbReference>
<dbReference type="Pfam" id="PF00069">
    <property type="entry name" value="Pkinase"/>
    <property type="match status" value="1"/>
</dbReference>
<dbReference type="FunFam" id="1.10.510.10:FF:000043">
    <property type="entry name" value="probable serine/threonine-protein kinase At1g54610"/>
    <property type="match status" value="1"/>
</dbReference>
<feature type="region of interest" description="Disordered" evidence="8">
    <location>
        <begin position="17"/>
        <end position="100"/>
    </location>
</feature>
<dbReference type="PROSITE" id="PS50011">
    <property type="entry name" value="PROTEIN_KINASE_DOM"/>
    <property type="match status" value="1"/>
</dbReference>
<dbReference type="OrthoDB" id="779276at2759"/>
<evidence type="ECO:0000313" key="10">
    <source>
        <dbReference type="Proteomes" id="UP000504610"/>
    </source>
</evidence>
<keyword evidence="2" id="KW-0723">Serine/threonine-protein kinase</keyword>
<reference evidence="11" key="2">
    <citation type="submission" date="2025-08" db="UniProtKB">
        <authorList>
            <consortium name="RefSeq"/>
        </authorList>
    </citation>
    <scope>IDENTIFICATION</scope>
    <source>
        <tissue evidence="11">Leaf</tissue>
    </source>
</reference>
<comment type="similarity">
    <text evidence="1">Belongs to the protein kinase superfamily. CMGC Ser/Thr protein kinase family. CDC2/CDKX subfamily.</text>
</comment>
<evidence type="ECO:0000256" key="4">
    <source>
        <dbReference type="ARBA" id="ARBA00022741"/>
    </source>
</evidence>
<dbReference type="SUPFAM" id="SSF56112">
    <property type="entry name" value="Protein kinase-like (PK-like)"/>
    <property type="match status" value="1"/>
</dbReference>
<feature type="compositionally biased region" description="Basic and acidic residues" evidence="8">
    <location>
        <begin position="89"/>
        <end position="100"/>
    </location>
</feature>
<keyword evidence="4 7" id="KW-0547">Nucleotide-binding</keyword>
<dbReference type="Proteomes" id="UP000504610">
    <property type="component" value="Chromosome 5"/>
</dbReference>
<dbReference type="GO" id="GO:0000307">
    <property type="term" value="C:cyclin-dependent protein kinase holoenzyme complex"/>
    <property type="evidence" value="ECO:0007669"/>
    <property type="project" value="TreeGrafter"/>
</dbReference>
<dbReference type="PANTHER" id="PTHR24056:SF397">
    <property type="entry name" value="OS11G0242500 PROTEIN"/>
    <property type="match status" value="1"/>
</dbReference>
<dbReference type="GO" id="GO:0005634">
    <property type="term" value="C:nucleus"/>
    <property type="evidence" value="ECO:0007669"/>
    <property type="project" value="TreeGrafter"/>
</dbReference>
<feature type="region of interest" description="Disordered" evidence="8">
    <location>
        <begin position="452"/>
        <end position="549"/>
    </location>
</feature>
<evidence type="ECO:0000256" key="5">
    <source>
        <dbReference type="ARBA" id="ARBA00022777"/>
    </source>
</evidence>
<feature type="compositionally biased region" description="Low complexity" evidence="8">
    <location>
        <begin position="17"/>
        <end position="27"/>
    </location>
</feature>
<evidence type="ECO:0000259" key="9">
    <source>
        <dbReference type="PROSITE" id="PS50011"/>
    </source>
</evidence>
<feature type="region of interest" description="Disordered" evidence="8">
    <location>
        <begin position="656"/>
        <end position="678"/>
    </location>
</feature>
<dbReference type="InterPro" id="IPR050108">
    <property type="entry name" value="CDK"/>
</dbReference>
<dbReference type="InterPro" id="IPR008271">
    <property type="entry name" value="Ser/Thr_kinase_AS"/>
</dbReference>
<evidence type="ECO:0000256" key="1">
    <source>
        <dbReference type="ARBA" id="ARBA00006485"/>
    </source>
</evidence>
<evidence type="ECO:0000256" key="2">
    <source>
        <dbReference type="ARBA" id="ARBA00022527"/>
    </source>
</evidence>
<gene>
    <name evidence="11" type="primary">LOC108859768</name>
</gene>
<accession>A0A6J0NZR3</accession>
<feature type="compositionally biased region" description="Basic and acidic residues" evidence="8">
    <location>
        <begin position="474"/>
        <end position="484"/>
    </location>
</feature>
<dbReference type="InterPro" id="IPR000719">
    <property type="entry name" value="Prot_kinase_dom"/>
</dbReference>